<dbReference type="RefSeq" id="WP_200898767.1">
    <property type="nucleotide sequence ID" value="NZ_LFTY01000002.1"/>
</dbReference>
<dbReference type="Pfam" id="PF13936">
    <property type="entry name" value="HTH_38"/>
    <property type="match status" value="1"/>
</dbReference>
<dbReference type="GO" id="GO:0015074">
    <property type="term" value="P:DNA integration"/>
    <property type="evidence" value="ECO:0007669"/>
    <property type="project" value="InterPro"/>
</dbReference>
<dbReference type="PANTHER" id="PTHR10948:SF23">
    <property type="entry name" value="TRANSPOSASE INSI FOR INSERTION SEQUENCE ELEMENT IS30A-RELATED"/>
    <property type="match status" value="1"/>
</dbReference>
<dbReference type="GO" id="GO:0032196">
    <property type="term" value="P:transposition"/>
    <property type="evidence" value="ECO:0007669"/>
    <property type="project" value="TreeGrafter"/>
</dbReference>
<dbReference type="PROSITE" id="PS50994">
    <property type="entry name" value="INTEGRASE"/>
    <property type="match status" value="1"/>
</dbReference>
<dbReference type="GO" id="GO:0005829">
    <property type="term" value="C:cytosol"/>
    <property type="evidence" value="ECO:0007669"/>
    <property type="project" value="TreeGrafter"/>
</dbReference>
<dbReference type="GO" id="GO:0004803">
    <property type="term" value="F:transposase activity"/>
    <property type="evidence" value="ECO:0007669"/>
    <property type="project" value="TreeGrafter"/>
</dbReference>
<evidence type="ECO:0000256" key="1">
    <source>
        <dbReference type="ARBA" id="ARBA00023172"/>
    </source>
</evidence>
<comment type="caution">
    <text evidence="3">The sequence shown here is derived from an EMBL/GenBank/DDBJ whole genome shotgun (WGS) entry which is preliminary data.</text>
</comment>
<accession>A0A0J9E7Q6</accession>
<reference evidence="3 4" key="1">
    <citation type="submission" date="2015-06" db="EMBL/GenBank/DDBJ databases">
        <title>Draft genome sequence of an Alphaproteobacteria species associated to the Mediterranean sponge Oscarella lobularis.</title>
        <authorList>
            <person name="Jourda C."/>
            <person name="Santini S."/>
            <person name="Claverie J.-M."/>
        </authorList>
    </citation>
    <scope>NUCLEOTIDE SEQUENCE [LARGE SCALE GENOMIC DNA]</scope>
    <source>
        <strain evidence="3">IGS</strain>
    </source>
</reference>
<name>A0A0J9E7Q6_9RHOB</name>
<organism evidence="3 4">
    <name type="scientific">Candidatus Rhodobacter oscarellae</name>
    <dbReference type="NCBI Taxonomy" id="1675527"/>
    <lineage>
        <taxon>Bacteria</taxon>
        <taxon>Pseudomonadati</taxon>
        <taxon>Pseudomonadota</taxon>
        <taxon>Alphaproteobacteria</taxon>
        <taxon>Rhodobacterales</taxon>
        <taxon>Rhodobacter group</taxon>
        <taxon>Rhodobacter</taxon>
    </lineage>
</organism>
<evidence type="ECO:0000313" key="3">
    <source>
        <dbReference type="EMBL" id="KMW58756.1"/>
    </source>
</evidence>
<keyword evidence="1" id="KW-0233">DNA recombination</keyword>
<dbReference type="GO" id="GO:0006310">
    <property type="term" value="P:DNA recombination"/>
    <property type="evidence" value="ECO:0007669"/>
    <property type="project" value="UniProtKB-KW"/>
</dbReference>
<dbReference type="AlphaFoldDB" id="A0A0J9E7Q6"/>
<dbReference type="InterPro" id="IPR053392">
    <property type="entry name" value="Transposase_IS30-like"/>
</dbReference>
<evidence type="ECO:0000259" key="2">
    <source>
        <dbReference type="PROSITE" id="PS50994"/>
    </source>
</evidence>
<protein>
    <submittedName>
        <fullName evidence="3">Mobile element protein</fullName>
    </submittedName>
</protein>
<dbReference type="SUPFAM" id="SSF53098">
    <property type="entry name" value="Ribonuclease H-like"/>
    <property type="match status" value="1"/>
</dbReference>
<keyword evidence="4" id="KW-1185">Reference proteome</keyword>
<dbReference type="PANTHER" id="PTHR10948">
    <property type="entry name" value="TRANSPOSASE"/>
    <property type="match status" value="1"/>
</dbReference>
<sequence>MSKYTQLSPYERDQIADLRAQGLGPTAIDAAIGRDKSTVSRELKRNDHQDGAYRPVYAEGSYRFRRQRGAVLEKDGRLRQFVLDRLAEGWTPEQIAGWLKCGIEIGLSAISTKTIYTVIFRSGQKTQRLWRYLTRRKASRGHRARRSKDKIASKTLISERSQAANDCAEPGHWESDPVICRQNRPLLALHERKTRLTIMTRLVSKTAAETATAITGNLSKIDPGMRRSVTFDNGGEIARHSLLKDALGLADILLRCLCKLAKRRGLVGRFSGHCCAIPCQPRNGRIRRWLPRQTYLDALTEEDIQDVSMTLNLTPRKCLGFRSPAEAFLNELGKSLTIRFNNNVALGV</sequence>
<dbReference type="NCBIfam" id="NF033563">
    <property type="entry name" value="transpos_IS30"/>
    <property type="match status" value="1"/>
</dbReference>
<dbReference type="InterPro" id="IPR001584">
    <property type="entry name" value="Integrase_cat-core"/>
</dbReference>
<proteinExistence type="predicted"/>
<dbReference type="EMBL" id="LFTY01000002">
    <property type="protein sequence ID" value="KMW58756.1"/>
    <property type="molecule type" value="Genomic_DNA"/>
</dbReference>
<dbReference type="InterPro" id="IPR012337">
    <property type="entry name" value="RNaseH-like_sf"/>
</dbReference>
<evidence type="ECO:0000313" key="4">
    <source>
        <dbReference type="Proteomes" id="UP000037178"/>
    </source>
</evidence>
<feature type="domain" description="Integrase catalytic" evidence="2">
    <location>
        <begin position="166"/>
        <end position="332"/>
    </location>
</feature>
<gene>
    <name evidence="3" type="ORF">AIOL_003736</name>
</gene>
<dbReference type="Proteomes" id="UP000037178">
    <property type="component" value="Unassembled WGS sequence"/>
</dbReference>
<dbReference type="InterPro" id="IPR051917">
    <property type="entry name" value="Transposase-Integrase"/>
</dbReference>
<dbReference type="InterPro" id="IPR025246">
    <property type="entry name" value="IS30-like_HTH"/>
</dbReference>
<dbReference type="PATRIC" id="fig|1675527.3.peg.3914"/>